<organism evidence="2 3">
    <name type="scientific">Sphingobacterium phlebotomi</name>
    <dbReference type="NCBI Taxonomy" id="2605433"/>
    <lineage>
        <taxon>Bacteria</taxon>
        <taxon>Pseudomonadati</taxon>
        <taxon>Bacteroidota</taxon>
        <taxon>Sphingobacteriia</taxon>
        <taxon>Sphingobacteriales</taxon>
        <taxon>Sphingobacteriaceae</taxon>
        <taxon>Sphingobacterium</taxon>
    </lineage>
</organism>
<evidence type="ECO:0000313" key="2">
    <source>
        <dbReference type="EMBL" id="TYR38392.1"/>
    </source>
</evidence>
<evidence type="ECO:0000313" key="3">
    <source>
        <dbReference type="Proteomes" id="UP000322362"/>
    </source>
</evidence>
<dbReference type="Pfam" id="PF08240">
    <property type="entry name" value="ADH_N"/>
    <property type="match status" value="1"/>
</dbReference>
<dbReference type="EMBL" id="VTAV01000001">
    <property type="protein sequence ID" value="TYR38392.1"/>
    <property type="molecule type" value="Genomic_DNA"/>
</dbReference>
<evidence type="ECO:0000259" key="1">
    <source>
        <dbReference type="Pfam" id="PF08240"/>
    </source>
</evidence>
<dbReference type="Proteomes" id="UP000322362">
    <property type="component" value="Unassembled WGS sequence"/>
</dbReference>
<keyword evidence="3" id="KW-1185">Reference proteome</keyword>
<dbReference type="PANTHER" id="PTHR43482">
    <property type="entry name" value="PROTEIN AST1-RELATED"/>
    <property type="match status" value="1"/>
</dbReference>
<proteinExistence type="predicted"/>
<dbReference type="Gene3D" id="3.90.180.10">
    <property type="entry name" value="Medium-chain alcohol dehydrogenases, catalytic domain"/>
    <property type="match status" value="1"/>
</dbReference>
<dbReference type="InterPro" id="IPR011032">
    <property type="entry name" value="GroES-like_sf"/>
</dbReference>
<dbReference type="RefSeq" id="WP_148917822.1">
    <property type="nucleotide sequence ID" value="NZ_VTAV01000001.1"/>
</dbReference>
<gene>
    <name evidence="2" type="ORF">FXV77_03690</name>
</gene>
<reference evidence="2 3" key="1">
    <citation type="submission" date="2019-08" db="EMBL/GenBank/DDBJ databases">
        <title>Phlebobacter frassis gen. nov. sp. nov., a new member of family Sphingobacteriaceae isolated from sand fly rearing media.</title>
        <authorList>
            <person name="Kakumanu M.L."/>
            <person name="Marayati B.F."/>
            <person name="Wada-Katsumata A."/>
            <person name="Wasserberg G."/>
            <person name="Schal C."/>
            <person name="Apperson C.S."/>
            <person name="Ponnusamy L."/>
        </authorList>
    </citation>
    <scope>NUCLEOTIDE SEQUENCE [LARGE SCALE GENOMIC DNA]</scope>
    <source>
        <strain evidence="2 3">SSI9</strain>
    </source>
</reference>
<protein>
    <submittedName>
        <fullName evidence="2">Alcohol dehydrogenase catalytic domain-containing protein</fullName>
    </submittedName>
</protein>
<feature type="domain" description="Alcohol dehydrogenase-like N-terminal" evidence="1">
    <location>
        <begin position="28"/>
        <end position="122"/>
    </location>
</feature>
<dbReference type="PANTHER" id="PTHR43482:SF1">
    <property type="entry name" value="PROTEIN AST1-RELATED"/>
    <property type="match status" value="1"/>
</dbReference>
<dbReference type="InterPro" id="IPR013154">
    <property type="entry name" value="ADH-like_N"/>
</dbReference>
<name>A0A5D4HDE8_9SPHI</name>
<accession>A0A5D4HDE8</accession>
<comment type="caution">
    <text evidence="2">The sequence shown here is derived from an EMBL/GenBank/DDBJ whole genome shotgun (WGS) entry which is preliminary data.</text>
</comment>
<sequence>MKAAIYTRYGGPEVVSLAEIPVPVPKGHEVLVRVHVSTVNRTDCGFRSAQYFISRLFSGLFNPRNKILGCEFSGVIEAVGSDVTNFKVGSRIFGYDDDCRGGLSLCRNGAENRECDSKRFGVYKYCEKCNAEKEETGKNLMRLPKECRTSRINKLFCIGLIFSKL</sequence>
<dbReference type="InterPro" id="IPR052585">
    <property type="entry name" value="Lipid_raft_assoc_Zn_ADH"/>
</dbReference>
<dbReference type="SUPFAM" id="SSF50129">
    <property type="entry name" value="GroES-like"/>
    <property type="match status" value="1"/>
</dbReference>
<dbReference type="AlphaFoldDB" id="A0A5D4HDE8"/>